<dbReference type="EMBL" id="JAWDKD010000021">
    <property type="protein sequence ID" value="MDV0447724.1"/>
    <property type="molecule type" value="Genomic_DNA"/>
</dbReference>
<feature type="domain" description="NurA" evidence="1">
    <location>
        <begin position="72"/>
        <end position="422"/>
    </location>
</feature>
<dbReference type="RefSeq" id="WP_338100162.1">
    <property type="nucleotide sequence ID" value="NZ_JAWDKD010000021.1"/>
</dbReference>
<gene>
    <name evidence="2" type="ORF">MsAg5_16360</name>
</gene>
<evidence type="ECO:0000259" key="1">
    <source>
        <dbReference type="SMART" id="SM00933"/>
    </source>
</evidence>
<sequence>MTLEPVHMKEIEEIATGIDYSFTKRETKDNLDIFKNLAHLQSDGKTILKSIGPLFRSKADISVVSLSDDDFDVTYSSDSGSTNPIPFESGLFLDICHCAIASTPTDLDIQRKRTIVCVGFSPDKNNSLTTTSLTANADWKYFDDGFGRSKIIQIDPTLLKKRMGRMVHDMAIYASESEHILWLQEDIIAQKDETDNPGENNSFFIMDGPIYPKQLLYWMGTESDDIKIRHDKNAQKVLQNYIDIMDFHIEHEVPLAGFVKNPAETQIINTLREKIKSEKHFLDLPWATDSQLFKAFLKNPNEQENKSSGKENKNQTGSSRKYLTYTNWFLQPNQFYEAEIKENSPLVRENLSHKYEADDYSLAFFMIYVPYESDGLLFKIESPYGLVKNEDMRAKITRKMLYELSIDIIPATLRKADNVAKIGIQEKNEIKDLFSKETVDRTYNNVRWGDIDEF</sequence>
<dbReference type="AlphaFoldDB" id="A0AAE4MKR0"/>
<dbReference type="Pfam" id="PF09376">
    <property type="entry name" value="NurA"/>
    <property type="match status" value="1"/>
</dbReference>
<protein>
    <recommendedName>
        <fullName evidence="1">NurA domain-containing protein</fullName>
    </recommendedName>
</protein>
<evidence type="ECO:0000313" key="2">
    <source>
        <dbReference type="EMBL" id="MDV0447724.1"/>
    </source>
</evidence>
<dbReference type="InterPro" id="IPR018977">
    <property type="entry name" value="NurA_domain"/>
</dbReference>
<comment type="caution">
    <text evidence="2">The sequence shown here is derived from an EMBL/GenBank/DDBJ whole genome shotgun (WGS) entry which is preliminary data.</text>
</comment>
<reference evidence="2" key="1">
    <citation type="submission" date="2023-06" db="EMBL/GenBank/DDBJ databases">
        <title>Genome sequence of Methanosarcinaceae archaeon Ag5.</title>
        <authorList>
            <person name="Protasov E."/>
            <person name="Platt K."/>
            <person name="Poehlein A."/>
            <person name="Daniel R."/>
            <person name="Brune A."/>
        </authorList>
    </citation>
    <scope>NUCLEOTIDE SEQUENCE</scope>
    <source>
        <strain evidence="2">Ag5</strain>
    </source>
</reference>
<keyword evidence="3" id="KW-1185">Reference proteome</keyword>
<accession>A0AAE4MKR0</accession>
<dbReference type="SMART" id="SM00933">
    <property type="entry name" value="NurA"/>
    <property type="match status" value="1"/>
</dbReference>
<evidence type="ECO:0000313" key="3">
    <source>
        <dbReference type="Proteomes" id="UP001271789"/>
    </source>
</evidence>
<dbReference type="Proteomes" id="UP001271789">
    <property type="component" value="Unassembled WGS sequence"/>
</dbReference>
<name>A0AAE4MKR0_9EURY</name>
<proteinExistence type="predicted"/>
<organism evidence="2 3">
    <name type="scientific">Methanolapillus africanus</name>
    <dbReference type="NCBI Taxonomy" id="3028297"/>
    <lineage>
        <taxon>Archaea</taxon>
        <taxon>Methanobacteriati</taxon>
        <taxon>Methanobacteriota</taxon>
        <taxon>Stenosarchaea group</taxon>
        <taxon>Methanomicrobia</taxon>
        <taxon>Methanosarcinales</taxon>
        <taxon>Methanosarcinaceae</taxon>
        <taxon>Methanolapillus</taxon>
    </lineage>
</organism>